<dbReference type="Gene3D" id="1.25.40.10">
    <property type="entry name" value="Tetratricopeptide repeat domain"/>
    <property type="match status" value="1"/>
</dbReference>
<dbReference type="GO" id="GO:0071014">
    <property type="term" value="C:post-mRNA release spliceosomal complex"/>
    <property type="evidence" value="ECO:0007669"/>
    <property type="project" value="TreeGrafter"/>
</dbReference>
<accession>A0A2P6Q3G5</accession>
<dbReference type="Gramene" id="PRQ28732">
    <property type="protein sequence ID" value="PRQ28732"/>
    <property type="gene ID" value="RchiOBHm_Chr5g0006181"/>
</dbReference>
<protein>
    <submittedName>
        <fullName evidence="3">Putative tetratricopeptide-like helical domain-containing protein</fullName>
    </submittedName>
</protein>
<dbReference type="GO" id="GO:0000349">
    <property type="term" value="P:generation of catalytic spliceosome for first transesterification step"/>
    <property type="evidence" value="ECO:0007669"/>
    <property type="project" value="TreeGrafter"/>
</dbReference>
<evidence type="ECO:0000256" key="1">
    <source>
        <dbReference type="ARBA" id="ARBA00022737"/>
    </source>
</evidence>
<evidence type="ECO:0000313" key="4">
    <source>
        <dbReference type="Proteomes" id="UP000238479"/>
    </source>
</evidence>
<dbReference type="InterPro" id="IPR045075">
    <property type="entry name" value="Syf1-like"/>
</dbReference>
<evidence type="ECO:0000259" key="2">
    <source>
        <dbReference type="Pfam" id="PF23231"/>
    </source>
</evidence>
<dbReference type="OMA" id="EFEVQYG"/>
<dbReference type="InterPro" id="IPR011990">
    <property type="entry name" value="TPR-like_helical_dom_sf"/>
</dbReference>
<feature type="domain" description="Pre-mRNA-splicing factor Syf1/CRNKL1-like C-terminal HAT-repeats" evidence="2">
    <location>
        <begin position="1"/>
        <end position="90"/>
    </location>
</feature>
<gene>
    <name evidence="3" type="ORF">RchiOBHm_Chr5g0006181</name>
</gene>
<dbReference type="Proteomes" id="UP000238479">
    <property type="component" value="Chromosome 5"/>
</dbReference>
<dbReference type="GO" id="GO:0000974">
    <property type="term" value="C:Prp19 complex"/>
    <property type="evidence" value="ECO:0007669"/>
    <property type="project" value="TreeGrafter"/>
</dbReference>
<organism evidence="3 4">
    <name type="scientific">Rosa chinensis</name>
    <name type="common">China rose</name>
    <dbReference type="NCBI Taxonomy" id="74649"/>
    <lineage>
        <taxon>Eukaryota</taxon>
        <taxon>Viridiplantae</taxon>
        <taxon>Streptophyta</taxon>
        <taxon>Embryophyta</taxon>
        <taxon>Tracheophyta</taxon>
        <taxon>Spermatophyta</taxon>
        <taxon>Magnoliopsida</taxon>
        <taxon>eudicotyledons</taxon>
        <taxon>Gunneridae</taxon>
        <taxon>Pentapetalae</taxon>
        <taxon>rosids</taxon>
        <taxon>fabids</taxon>
        <taxon>Rosales</taxon>
        <taxon>Rosaceae</taxon>
        <taxon>Rosoideae</taxon>
        <taxon>Rosoideae incertae sedis</taxon>
        <taxon>Rosa</taxon>
    </lineage>
</organism>
<dbReference type="STRING" id="74649.A0A2P6Q3G5"/>
<dbReference type="SUPFAM" id="SSF48452">
    <property type="entry name" value="TPR-like"/>
    <property type="match status" value="1"/>
</dbReference>
<dbReference type="Pfam" id="PF23231">
    <property type="entry name" value="HAT_Syf1_CNRKL1_C"/>
    <property type="match status" value="1"/>
</dbReference>
<evidence type="ECO:0000313" key="3">
    <source>
        <dbReference type="EMBL" id="PRQ28732.1"/>
    </source>
</evidence>
<dbReference type="GO" id="GO:0071007">
    <property type="term" value="C:U2-type catalytic step 2 spliceosome"/>
    <property type="evidence" value="ECO:0007669"/>
    <property type="project" value="TreeGrafter"/>
</dbReference>
<reference evidence="3 4" key="1">
    <citation type="journal article" date="2018" name="Nat. Genet.">
        <title>The Rosa genome provides new insights in the design of modern roses.</title>
        <authorList>
            <person name="Bendahmane M."/>
        </authorList>
    </citation>
    <scope>NUCLEOTIDE SEQUENCE [LARGE SCALE GENOMIC DNA]</scope>
    <source>
        <strain evidence="4">cv. Old Blush</strain>
    </source>
</reference>
<dbReference type="InterPro" id="IPR055430">
    <property type="entry name" value="HAT_Syf1_CNRKL1_C"/>
</dbReference>
<dbReference type="PANTHER" id="PTHR11246">
    <property type="entry name" value="PRE-MRNA SPLICING FACTOR"/>
    <property type="match status" value="1"/>
</dbReference>
<proteinExistence type="predicted"/>
<dbReference type="PANTHER" id="PTHR11246:SF5">
    <property type="entry name" value="PRE-MRNA-SPLICING FACTOR SYF1"/>
    <property type="match status" value="1"/>
</dbReference>
<name>A0A2P6Q3G5_ROSCH</name>
<keyword evidence="4" id="KW-1185">Reference proteome</keyword>
<dbReference type="EMBL" id="PDCK01000043">
    <property type="protein sequence ID" value="PRQ28732.1"/>
    <property type="molecule type" value="Genomic_DNA"/>
</dbReference>
<comment type="caution">
    <text evidence="3">The sequence shown here is derived from an EMBL/GenBank/DDBJ whole genome shotgun (WGS) entry which is preliminary data.</text>
</comment>
<sequence length="103" mass="12309">MCLKYAELEKSLAEIDRVRRVYVYGSQFSRPQYDAEFWNKWLEFEVQYGNEDTCRDMLRIKRSVSASYSQTDSVLPEHMMQKDQRLSIDGEIKVSASYHEEMH</sequence>
<keyword evidence="1" id="KW-0677">Repeat</keyword>
<dbReference type="AlphaFoldDB" id="A0A2P6Q3G5"/>